<name>A0ABM6NM74_PSEO7</name>
<keyword evidence="2" id="KW-1185">Reference proteome</keyword>
<organism evidence="1 2">
    <name type="scientific">Pseudoalteromonas piscicida</name>
    <dbReference type="NCBI Taxonomy" id="43662"/>
    <lineage>
        <taxon>Bacteria</taxon>
        <taxon>Pseudomonadati</taxon>
        <taxon>Pseudomonadota</taxon>
        <taxon>Gammaproteobacteria</taxon>
        <taxon>Alteromonadales</taxon>
        <taxon>Pseudoalteromonadaceae</taxon>
        <taxon>Pseudoalteromonas</taxon>
    </lineage>
</organism>
<dbReference type="EMBL" id="CP011925">
    <property type="protein sequence ID" value="ATD09727.1"/>
    <property type="molecule type" value="Genomic_DNA"/>
</dbReference>
<gene>
    <name evidence="1" type="ORF">PPIS_b0596</name>
</gene>
<dbReference type="Proteomes" id="UP000016521">
    <property type="component" value="Chromosome II"/>
</dbReference>
<reference evidence="1 2" key="1">
    <citation type="submission" date="2015-06" db="EMBL/GenBank/DDBJ databases">
        <authorList>
            <person name="Xie B.-B."/>
            <person name="Rong J.-C."/>
            <person name="Qin Q.-L."/>
            <person name="Zhang Y.-Z."/>
        </authorList>
    </citation>
    <scope>NUCLEOTIDE SEQUENCE [LARGE SCALE GENOMIC DNA]</scope>
    <source>
        <strain evidence="1 2">JCM 20779</strain>
    </source>
</reference>
<evidence type="ECO:0000313" key="1">
    <source>
        <dbReference type="EMBL" id="ATD09727.1"/>
    </source>
</evidence>
<evidence type="ECO:0000313" key="2">
    <source>
        <dbReference type="Proteomes" id="UP000016521"/>
    </source>
</evidence>
<accession>A0ABM6NM74</accession>
<proteinExistence type="predicted"/>
<sequence>MIHIGDLYVTTVQVILGYQITLSPSNCYLIGDKKSLFLLSLFLAH</sequence>
<protein>
    <submittedName>
        <fullName evidence="1">Uncharacterized protein</fullName>
    </submittedName>
</protein>